<dbReference type="EMBL" id="JAVXUP010001154">
    <property type="protein sequence ID" value="KAK3015317.1"/>
    <property type="molecule type" value="Genomic_DNA"/>
</dbReference>
<evidence type="ECO:0000259" key="1">
    <source>
        <dbReference type="Pfam" id="PF10615"/>
    </source>
</evidence>
<dbReference type="Gene3D" id="3.20.180.10">
    <property type="entry name" value="PNP-oxidase-like"/>
    <property type="match status" value="1"/>
</dbReference>
<dbReference type="AlphaFoldDB" id="A0AA89AU42"/>
<protein>
    <recommendedName>
        <fullName evidence="1">DUF2470 domain-containing protein</fullName>
    </recommendedName>
</protein>
<dbReference type="Pfam" id="PF10615">
    <property type="entry name" value="DUF2470"/>
    <property type="match status" value="1"/>
</dbReference>
<keyword evidence="3" id="KW-1185">Reference proteome</keyword>
<dbReference type="InterPro" id="IPR037119">
    <property type="entry name" value="Haem_oxidase_HugZ-like_sf"/>
</dbReference>
<evidence type="ECO:0000313" key="2">
    <source>
        <dbReference type="EMBL" id="KAK3015317.1"/>
    </source>
</evidence>
<proteinExistence type="predicted"/>
<dbReference type="SUPFAM" id="SSF50475">
    <property type="entry name" value="FMN-binding split barrel"/>
    <property type="match status" value="1"/>
</dbReference>
<dbReference type="Proteomes" id="UP001188597">
    <property type="component" value="Unassembled WGS sequence"/>
</dbReference>
<organism evidence="2 3">
    <name type="scientific">Escallonia herrerae</name>
    <dbReference type="NCBI Taxonomy" id="1293975"/>
    <lineage>
        <taxon>Eukaryota</taxon>
        <taxon>Viridiplantae</taxon>
        <taxon>Streptophyta</taxon>
        <taxon>Embryophyta</taxon>
        <taxon>Tracheophyta</taxon>
        <taxon>Spermatophyta</taxon>
        <taxon>Magnoliopsida</taxon>
        <taxon>eudicotyledons</taxon>
        <taxon>Gunneridae</taxon>
        <taxon>Pentapetalae</taxon>
        <taxon>asterids</taxon>
        <taxon>campanulids</taxon>
        <taxon>Escalloniales</taxon>
        <taxon>Escalloniaceae</taxon>
        <taxon>Escallonia</taxon>
    </lineage>
</organism>
<name>A0AA89AU42_9ASTE</name>
<dbReference type="PANTHER" id="PTHR13343">
    <property type="entry name" value="CREG1 PROTEIN"/>
    <property type="match status" value="1"/>
</dbReference>
<gene>
    <name evidence="2" type="ORF">RJ639_006165</name>
</gene>
<dbReference type="InterPro" id="IPR019595">
    <property type="entry name" value="DUF2470"/>
</dbReference>
<accession>A0AA89AU42</accession>
<feature type="domain" description="DUF2470" evidence="1">
    <location>
        <begin position="394"/>
        <end position="449"/>
    </location>
</feature>
<evidence type="ECO:0000313" key="3">
    <source>
        <dbReference type="Proteomes" id="UP001188597"/>
    </source>
</evidence>
<sequence>MVGFESDNLFGIQDTSVKVSLINQKNGAILERSEEIDGSYVLKIKTSLSVSSLRCENPLFGETRVHWLPLGRKICISKVSVAADYSDSVPDSSNYVSDKGYHPLEELKDHKRVRDTKLTSAVIAKTAVEASSSALLIFPGSVHCEPHEHISWAEFQYVIDDYGDIYFEISDDENILQDRGASNPVNALIGMDIPPFENRRVDVGEYSISESGSSEDIAMNEDYFLVEDSEIFDMPVEWGTPDTSSRIHPIYFAKCLTKAVNMEYAKKMDHPSNGVSILGCLRPTFLDEELYLRKLFNGDDSYGYTSDWKDEVLLNIHNNSDGSRIGSSIYRLEIMRIELSSLYGAQAFSFARCCILAIRWQDFKDAEPDILVHSTPALVEQFSQPEMKSSFALRALCKKKGLQVEGAKLIGVDSLGMDVRVFSGREVRTHRFPFKVRVRSAGAAEKQMQQLLFPRSCRKKLRSRADGLGDSSSF</sequence>
<reference evidence="2" key="1">
    <citation type="submission" date="2022-12" db="EMBL/GenBank/DDBJ databases">
        <title>Draft genome assemblies for two species of Escallonia (Escalloniales).</title>
        <authorList>
            <person name="Chanderbali A."/>
            <person name="Dervinis C."/>
            <person name="Anghel I."/>
            <person name="Soltis D."/>
            <person name="Soltis P."/>
            <person name="Zapata F."/>
        </authorList>
    </citation>
    <scope>NUCLEOTIDE SEQUENCE</scope>
    <source>
        <strain evidence="2">UCBG64.0493</strain>
        <tissue evidence="2">Leaf</tissue>
    </source>
</reference>
<comment type="caution">
    <text evidence="2">The sequence shown here is derived from an EMBL/GenBank/DDBJ whole genome shotgun (WGS) entry which is preliminary data.</text>
</comment>
<dbReference type="PANTHER" id="PTHR13343:SF18">
    <property type="entry name" value="PENTATRICOPEPTIDE REPEAT (PPR) SUPERFAMILY PROTEIN"/>
    <property type="match status" value="1"/>
</dbReference>